<sequence length="179" mass="19723">MAIELLEPANAKAYRQLMLEAYALHPEAFVSSIAQREKLPLSWWEAKLDDELSALFGAFVDSQLVGIVGLAFEPWEDARHKATLFGLYVNEAFRGQGLGEDLVQAVLSLAEQEPEIKVIELSVSANSHAALALYKRCGFAQSGLEDSAIRVGEAYYDRVHMRRPCPHPNPLPEGEGANS</sequence>
<accession>A0A266LWH4</accession>
<evidence type="ECO:0000313" key="5">
    <source>
        <dbReference type="Proteomes" id="UP000216113"/>
    </source>
</evidence>
<proteinExistence type="predicted"/>
<keyword evidence="1 4" id="KW-0808">Transferase</keyword>
<evidence type="ECO:0000313" key="4">
    <source>
        <dbReference type="EMBL" id="OZY41747.1"/>
    </source>
</evidence>
<dbReference type="Gene3D" id="3.40.630.30">
    <property type="match status" value="1"/>
</dbReference>
<name>A0A266LWH4_PSEFR</name>
<dbReference type="Proteomes" id="UP000216113">
    <property type="component" value="Unassembled WGS sequence"/>
</dbReference>
<evidence type="ECO:0000256" key="2">
    <source>
        <dbReference type="ARBA" id="ARBA00023315"/>
    </source>
</evidence>
<dbReference type="SUPFAM" id="SSF55729">
    <property type="entry name" value="Acyl-CoA N-acyltransferases (Nat)"/>
    <property type="match status" value="1"/>
</dbReference>
<dbReference type="PROSITE" id="PS51186">
    <property type="entry name" value="GNAT"/>
    <property type="match status" value="1"/>
</dbReference>
<dbReference type="InterPro" id="IPR050832">
    <property type="entry name" value="Bact_Acetyltransf"/>
</dbReference>
<reference evidence="4 5" key="1">
    <citation type="submission" date="2017-08" db="EMBL/GenBank/DDBJ databases">
        <title>Genomic and metabolic characterisation of spoilage-associated Pseudomonas species.</title>
        <authorList>
            <person name="Stanborough T."/>
            <person name="Fegan N."/>
            <person name="Powell S.M."/>
            <person name="Singh T."/>
            <person name="Tamplin M.L."/>
            <person name="Chandry P.S."/>
        </authorList>
    </citation>
    <scope>NUCLEOTIDE SEQUENCE [LARGE SCALE GENOMIC DNA]</scope>
    <source>
        <strain evidence="4 5">F1820</strain>
    </source>
</reference>
<protein>
    <submittedName>
        <fullName evidence="4">GNAT family N-acetyltransferase</fullName>
    </submittedName>
</protein>
<comment type="caution">
    <text evidence="4">The sequence shown here is derived from an EMBL/GenBank/DDBJ whole genome shotgun (WGS) entry which is preliminary data.</text>
</comment>
<dbReference type="RefSeq" id="WP_095029193.1">
    <property type="nucleotide sequence ID" value="NZ_NQKL01000007.1"/>
</dbReference>
<keyword evidence="2" id="KW-0012">Acyltransferase</keyword>
<dbReference type="InterPro" id="IPR016181">
    <property type="entry name" value="Acyl_CoA_acyltransferase"/>
</dbReference>
<organism evidence="4 5">
    <name type="scientific">Pseudomonas fragi</name>
    <dbReference type="NCBI Taxonomy" id="296"/>
    <lineage>
        <taxon>Bacteria</taxon>
        <taxon>Pseudomonadati</taxon>
        <taxon>Pseudomonadota</taxon>
        <taxon>Gammaproteobacteria</taxon>
        <taxon>Pseudomonadales</taxon>
        <taxon>Pseudomonadaceae</taxon>
        <taxon>Pseudomonas</taxon>
    </lineage>
</organism>
<dbReference type="PANTHER" id="PTHR43877">
    <property type="entry name" value="AMINOALKYLPHOSPHONATE N-ACETYLTRANSFERASE-RELATED-RELATED"/>
    <property type="match status" value="1"/>
</dbReference>
<gene>
    <name evidence="4" type="ORF">CJF43_10905</name>
</gene>
<dbReference type="GO" id="GO:0016747">
    <property type="term" value="F:acyltransferase activity, transferring groups other than amino-acyl groups"/>
    <property type="evidence" value="ECO:0007669"/>
    <property type="project" value="InterPro"/>
</dbReference>
<dbReference type="Pfam" id="PF00583">
    <property type="entry name" value="Acetyltransf_1"/>
    <property type="match status" value="1"/>
</dbReference>
<dbReference type="CDD" id="cd04301">
    <property type="entry name" value="NAT_SF"/>
    <property type="match status" value="1"/>
</dbReference>
<dbReference type="EMBL" id="NQKL01000007">
    <property type="protein sequence ID" value="OZY41747.1"/>
    <property type="molecule type" value="Genomic_DNA"/>
</dbReference>
<dbReference type="InterPro" id="IPR000182">
    <property type="entry name" value="GNAT_dom"/>
</dbReference>
<feature type="domain" description="N-acetyltransferase" evidence="3">
    <location>
        <begin position="1"/>
        <end position="166"/>
    </location>
</feature>
<dbReference type="AlphaFoldDB" id="A0A266LWH4"/>
<evidence type="ECO:0000259" key="3">
    <source>
        <dbReference type="PROSITE" id="PS51186"/>
    </source>
</evidence>
<evidence type="ECO:0000256" key="1">
    <source>
        <dbReference type="ARBA" id="ARBA00022679"/>
    </source>
</evidence>